<dbReference type="PROSITE" id="PS50118">
    <property type="entry name" value="HMG_BOX_2"/>
    <property type="match status" value="1"/>
</dbReference>
<feature type="region of interest" description="Disordered" evidence="4">
    <location>
        <begin position="644"/>
        <end position="702"/>
    </location>
</feature>
<sequence>MKLLLIFASFFVSFCVADPICTNGFTLVNSAKCLKFFATPVKHRVAETSCASYGGALVTIRNAIDNRAVSTFVGNSGFSFWIGVFCVSNDPSTCYFDDDTGSASAYNNFARGFPNVDLGGCVYSAATGSLAGQWISSECENVEMAYVCEIPTTRSDTCAHNFNGYCYLLSHENATSPTLPFSAALDSCHQNCADLVSIHSKREISYIQSLYTGSNISTTMIGALTTSPLTPYWIDQSRWDYNHVSPRSGSSGSCFQMAVSTDGTWYQVDCKTSQYFVCKRPNGITCNNTPAPPVIVTPAPTNPSGCNSTTLFDSGYITSPNYPTSFVYSYCVYKISTLGPYRIGLYFSDIYTYDSYTSVQVLDSDGKVLGTFRQAVSPFPYYYSSSNILTVISVSTTNQGYRDSRPHPLRKMSEFNKEVYKFWVQNQLAFYEQKYPDADQKSLLDLMEGIWEGVSKRDKTFFERMYLEQKGAEPNWNDEQWEEWNADRQGPLVPSPQISNNSMTSESDFLDFEEFVENRNLDFSNFLDLNDGIYDLEPDSIPEPSKSSKPRKSRNLKKESSRPKMLDPSQISLFDDSEEPSPISKKVRKVKILPVPKTPPPQQFWNPNEISLFDNGSVLTPPTFMANSSILDQARQRLNGAFRNIQNDRPQLPLQEQSPESIIERKQRRRPEGTENMIPQSYVASSSGRKGPTTLPNLVEGSNSRISESRNFRISNFHLFQNLLPSDSSDSESPCRRPPSPTSQYRPPPPSNAIQIFIMEQGPKNVYKKEEKLKYEQRMREMWMRLNDEQRKPYRTEAKRLLQIYMKVRGIFRGFQKFLNFENSEIPIFRNSEFFQITTLQTPKCYDPFQDLKIWKPRNFEIHHLEPSIKLPSDYPWPILLGDVFLILSK</sequence>
<keyword evidence="1" id="KW-1015">Disulfide bond</keyword>
<keyword evidence="5" id="KW-0732">Signal</keyword>
<evidence type="ECO:0000313" key="11">
    <source>
        <dbReference type="WormBase" id="CBG13439"/>
    </source>
</evidence>
<dbReference type="WormBase" id="CBG13439">
    <property type="protein sequence ID" value="CBP41364"/>
    <property type="gene ID" value="WBGene00034205"/>
    <property type="gene designation" value="Cbr-clec-140.2"/>
</dbReference>
<evidence type="ECO:0000256" key="3">
    <source>
        <dbReference type="PROSITE-ProRule" id="PRU00267"/>
    </source>
</evidence>
<dbReference type="InterPro" id="IPR016187">
    <property type="entry name" value="CTDL_fold"/>
</dbReference>
<dbReference type="InterPro" id="IPR009071">
    <property type="entry name" value="HMG_box_dom"/>
</dbReference>
<dbReference type="InterPro" id="IPR016186">
    <property type="entry name" value="C-type_lectin-like/link_sf"/>
</dbReference>
<feature type="compositionally biased region" description="Polar residues" evidence="4">
    <location>
        <begin position="644"/>
        <end position="660"/>
    </location>
</feature>
<dbReference type="PROSITE" id="PS01180">
    <property type="entry name" value="CUB"/>
    <property type="match status" value="1"/>
</dbReference>
<dbReference type="PANTHER" id="PTHR22991">
    <property type="entry name" value="PROTEIN CBG13490"/>
    <property type="match status" value="1"/>
</dbReference>
<dbReference type="Proteomes" id="UP000008549">
    <property type="component" value="Unassembled WGS sequence"/>
</dbReference>
<feature type="compositionally biased region" description="Pro residues" evidence="4">
    <location>
        <begin position="736"/>
        <end position="751"/>
    </location>
</feature>
<name>A8XHR6_CAEBR</name>
<reference evidence="9 10" key="1">
    <citation type="journal article" date="2003" name="PLoS Biol.">
        <title>The genome sequence of Caenorhabditis briggsae: a platform for comparative genomics.</title>
        <authorList>
            <person name="Stein L.D."/>
            <person name="Bao Z."/>
            <person name="Blasiar D."/>
            <person name="Blumenthal T."/>
            <person name="Brent M.R."/>
            <person name="Chen N."/>
            <person name="Chinwalla A."/>
            <person name="Clarke L."/>
            <person name="Clee C."/>
            <person name="Coghlan A."/>
            <person name="Coulson A."/>
            <person name="D'Eustachio P."/>
            <person name="Fitch D.H."/>
            <person name="Fulton L.A."/>
            <person name="Fulton R.E."/>
            <person name="Griffiths-Jones S."/>
            <person name="Harris T.W."/>
            <person name="Hillier L.W."/>
            <person name="Kamath R."/>
            <person name="Kuwabara P.E."/>
            <person name="Mardis E.R."/>
            <person name="Marra M.A."/>
            <person name="Miner T.L."/>
            <person name="Minx P."/>
            <person name="Mullikin J.C."/>
            <person name="Plumb R.W."/>
            <person name="Rogers J."/>
            <person name="Schein J.E."/>
            <person name="Sohrmann M."/>
            <person name="Spieth J."/>
            <person name="Stajich J.E."/>
            <person name="Wei C."/>
            <person name="Willey D."/>
            <person name="Wilson R.K."/>
            <person name="Durbin R."/>
            <person name="Waterston R.H."/>
        </authorList>
    </citation>
    <scope>NUCLEOTIDE SEQUENCE [LARGE SCALE GENOMIC DNA]</scope>
    <source>
        <strain evidence="9 10">AF16</strain>
    </source>
</reference>
<dbReference type="PROSITE" id="PS50041">
    <property type="entry name" value="C_TYPE_LECTIN_2"/>
    <property type="match status" value="2"/>
</dbReference>
<dbReference type="InterPro" id="IPR050976">
    <property type="entry name" value="Snaclec"/>
</dbReference>
<dbReference type="SMART" id="SM00042">
    <property type="entry name" value="CUB"/>
    <property type="match status" value="1"/>
</dbReference>
<dbReference type="InterPro" id="IPR001304">
    <property type="entry name" value="C-type_lectin-like"/>
</dbReference>
<dbReference type="Gene3D" id="2.60.120.290">
    <property type="entry name" value="Spermadhesin, CUB domain"/>
    <property type="match status" value="1"/>
</dbReference>
<dbReference type="SUPFAM" id="SSF56436">
    <property type="entry name" value="C-type lectin-like"/>
    <property type="match status" value="2"/>
</dbReference>
<evidence type="ECO:0000259" key="8">
    <source>
        <dbReference type="PROSITE" id="PS50118"/>
    </source>
</evidence>
<dbReference type="eggNOG" id="KOG4297">
    <property type="taxonomic scope" value="Eukaryota"/>
</dbReference>
<evidence type="ECO:0000256" key="1">
    <source>
        <dbReference type="ARBA" id="ARBA00023157"/>
    </source>
</evidence>
<reference evidence="9 10" key="2">
    <citation type="journal article" date="2011" name="PLoS Genet.">
        <title>Caenorhabditis briggsae recombinant inbred line genotypes reveal inter-strain incompatibility and the evolution of recombination.</title>
        <authorList>
            <person name="Ross J.A."/>
            <person name="Koboldt D.C."/>
            <person name="Staisch J.E."/>
            <person name="Chamberlin H.M."/>
            <person name="Gupta B.P."/>
            <person name="Miller R.D."/>
            <person name="Baird S.E."/>
            <person name="Haag E.S."/>
        </authorList>
    </citation>
    <scope>NUCLEOTIDE SEQUENCE [LARGE SCALE GENOMIC DNA]</scope>
    <source>
        <strain evidence="9 10">AF16</strain>
    </source>
</reference>
<accession>A8XHR6</accession>
<evidence type="ECO:0000256" key="2">
    <source>
        <dbReference type="PROSITE-ProRule" id="PRU00059"/>
    </source>
</evidence>
<comment type="caution">
    <text evidence="2">Lacks conserved residue(s) required for the propagation of feature annotation.</text>
</comment>
<feature type="domain" description="CUB" evidence="6">
    <location>
        <begin position="306"/>
        <end position="408"/>
    </location>
</feature>
<feature type="signal peptide" evidence="5">
    <location>
        <begin position="1"/>
        <end position="17"/>
    </location>
</feature>
<evidence type="ECO:0000259" key="6">
    <source>
        <dbReference type="PROSITE" id="PS01180"/>
    </source>
</evidence>
<organism evidence="9 10">
    <name type="scientific">Caenorhabditis briggsae</name>
    <dbReference type="NCBI Taxonomy" id="6238"/>
    <lineage>
        <taxon>Eukaryota</taxon>
        <taxon>Metazoa</taxon>
        <taxon>Ecdysozoa</taxon>
        <taxon>Nematoda</taxon>
        <taxon>Chromadorea</taxon>
        <taxon>Rhabditida</taxon>
        <taxon>Rhabditina</taxon>
        <taxon>Rhabditomorpha</taxon>
        <taxon>Rhabditoidea</taxon>
        <taxon>Rhabditidae</taxon>
        <taxon>Peloderinae</taxon>
        <taxon>Caenorhabditis</taxon>
    </lineage>
</organism>
<dbReference type="CDD" id="cd00041">
    <property type="entry name" value="CUB"/>
    <property type="match status" value="1"/>
</dbReference>
<dbReference type="SUPFAM" id="SSF47095">
    <property type="entry name" value="HMG-box"/>
    <property type="match status" value="1"/>
</dbReference>
<dbReference type="GO" id="GO:0005634">
    <property type="term" value="C:nucleus"/>
    <property type="evidence" value="ECO:0007669"/>
    <property type="project" value="UniProtKB-UniRule"/>
</dbReference>
<feature type="domain" description="HMG box" evidence="8">
    <location>
        <begin position="747"/>
        <end position="813"/>
    </location>
</feature>
<protein>
    <submittedName>
        <fullName evidence="9">Protein CBG13439</fullName>
    </submittedName>
</protein>
<feature type="domain" description="C-type lectin" evidence="7">
    <location>
        <begin position="162"/>
        <end position="279"/>
    </location>
</feature>
<evidence type="ECO:0000313" key="10">
    <source>
        <dbReference type="Proteomes" id="UP000008549"/>
    </source>
</evidence>
<dbReference type="SUPFAM" id="SSF49854">
    <property type="entry name" value="Spermadhesin, CUB domain"/>
    <property type="match status" value="1"/>
</dbReference>
<feature type="compositionally biased region" description="Polar residues" evidence="4">
    <location>
        <begin position="677"/>
        <end position="702"/>
    </location>
</feature>
<feature type="region of interest" description="Disordered" evidence="4">
    <location>
        <begin position="725"/>
        <end position="752"/>
    </location>
</feature>
<dbReference type="Pfam" id="PF00431">
    <property type="entry name" value="CUB"/>
    <property type="match status" value="1"/>
</dbReference>
<dbReference type="CDD" id="cd00037">
    <property type="entry name" value="CLECT"/>
    <property type="match status" value="2"/>
</dbReference>
<dbReference type="HOGENOM" id="CLU_324459_0_0_1"/>
<dbReference type="InterPro" id="IPR036910">
    <property type="entry name" value="HMG_box_dom_sf"/>
</dbReference>
<keyword evidence="3" id="KW-0238">DNA-binding</keyword>
<feature type="compositionally biased region" description="Basic and acidic residues" evidence="4">
    <location>
        <begin position="662"/>
        <end position="673"/>
    </location>
</feature>
<evidence type="ECO:0000259" key="7">
    <source>
        <dbReference type="PROSITE" id="PS50041"/>
    </source>
</evidence>
<keyword evidence="10" id="KW-1185">Reference proteome</keyword>
<feature type="domain" description="C-type lectin" evidence="7">
    <location>
        <begin position="29"/>
        <end position="140"/>
    </location>
</feature>
<feature type="region of interest" description="Disordered" evidence="4">
    <location>
        <begin position="538"/>
        <end position="583"/>
    </location>
</feature>
<dbReference type="EMBL" id="HE600919">
    <property type="protein sequence ID" value="CAP32183.2"/>
    <property type="molecule type" value="Genomic_DNA"/>
</dbReference>
<dbReference type="AlphaFoldDB" id="A8XHR6"/>
<feature type="chain" id="PRO_5002730614" evidence="5">
    <location>
        <begin position="18"/>
        <end position="890"/>
    </location>
</feature>
<evidence type="ECO:0000256" key="5">
    <source>
        <dbReference type="SAM" id="SignalP"/>
    </source>
</evidence>
<evidence type="ECO:0000256" key="4">
    <source>
        <dbReference type="SAM" id="MobiDB-lite"/>
    </source>
</evidence>
<dbReference type="SMART" id="SM00034">
    <property type="entry name" value="CLECT"/>
    <property type="match status" value="2"/>
</dbReference>
<dbReference type="InterPro" id="IPR035914">
    <property type="entry name" value="Sperma_CUB_dom_sf"/>
</dbReference>
<feature type="DNA-binding region" description="HMG box" evidence="3">
    <location>
        <begin position="747"/>
        <end position="813"/>
    </location>
</feature>
<gene>
    <name evidence="11" type="primary">clec-140.2</name>
    <name evidence="11" type="synonym">clec-140</name>
    <name evidence="9 11" type="ORF">CBG13439</name>
    <name evidence="9" type="ORF">CBG_13439</name>
</gene>
<dbReference type="InterPro" id="IPR000859">
    <property type="entry name" value="CUB_dom"/>
</dbReference>
<dbReference type="GO" id="GO:0003677">
    <property type="term" value="F:DNA binding"/>
    <property type="evidence" value="ECO:0007669"/>
    <property type="project" value="UniProtKB-UniRule"/>
</dbReference>
<dbReference type="Gene3D" id="3.10.100.10">
    <property type="entry name" value="Mannose-Binding Protein A, subunit A"/>
    <property type="match status" value="2"/>
</dbReference>
<keyword evidence="3" id="KW-0539">Nucleus</keyword>
<proteinExistence type="predicted"/>
<dbReference type="Pfam" id="PF00059">
    <property type="entry name" value="Lectin_C"/>
    <property type="match status" value="2"/>
</dbReference>
<dbReference type="InParanoid" id="A8XHR6"/>
<evidence type="ECO:0000313" key="9">
    <source>
        <dbReference type="EMBL" id="CAP32183.2"/>
    </source>
</evidence>
<dbReference type="PANTHER" id="PTHR22991:SF43">
    <property type="entry name" value="C-TYPE LECTIN-RELATED"/>
    <property type="match status" value="1"/>
</dbReference>
<feature type="compositionally biased region" description="Basic and acidic residues" evidence="4">
    <location>
        <begin position="556"/>
        <end position="565"/>
    </location>
</feature>
<dbReference type="CDD" id="cd00084">
    <property type="entry name" value="HMG-box_SF"/>
    <property type="match status" value="1"/>
</dbReference>